<reference evidence="1 2" key="1">
    <citation type="journal article" date="2019" name="Int. J. Syst. Evol. Microbiol.">
        <title>The Global Catalogue of Microorganisms (GCM) 10K type strain sequencing project: providing services to taxonomists for standard genome sequencing and annotation.</title>
        <authorList>
            <consortium name="The Broad Institute Genomics Platform"/>
            <consortium name="The Broad Institute Genome Sequencing Center for Infectious Disease"/>
            <person name="Wu L."/>
            <person name="Ma J."/>
        </authorList>
    </citation>
    <scope>NUCLEOTIDE SEQUENCE [LARGE SCALE GENOMIC DNA]</scope>
    <source>
        <strain evidence="1 2">JCM 3325</strain>
    </source>
</reference>
<evidence type="ECO:0000313" key="2">
    <source>
        <dbReference type="Proteomes" id="UP001501231"/>
    </source>
</evidence>
<dbReference type="EMBL" id="BAAARW010000008">
    <property type="protein sequence ID" value="GAA2412602.1"/>
    <property type="molecule type" value="Genomic_DNA"/>
</dbReference>
<keyword evidence="2" id="KW-1185">Reference proteome</keyword>
<comment type="caution">
    <text evidence="1">The sequence shown here is derived from an EMBL/GenBank/DDBJ whole genome shotgun (WGS) entry which is preliminary data.</text>
</comment>
<protein>
    <submittedName>
        <fullName evidence="1">Uncharacterized protein</fullName>
    </submittedName>
</protein>
<accession>A0ABN3ITH4</accession>
<evidence type="ECO:0000313" key="1">
    <source>
        <dbReference type="EMBL" id="GAA2412602.1"/>
    </source>
</evidence>
<gene>
    <name evidence="1" type="ORF">GCM10010191_22650</name>
</gene>
<organism evidence="1 2">
    <name type="scientific">Actinomadura vinacea</name>
    <dbReference type="NCBI Taxonomy" id="115336"/>
    <lineage>
        <taxon>Bacteria</taxon>
        <taxon>Bacillati</taxon>
        <taxon>Actinomycetota</taxon>
        <taxon>Actinomycetes</taxon>
        <taxon>Streptosporangiales</taxon>
        <taxon>Thermomonosporaceae</taxon>
        <taxon>Actinomadura</taxon>
    </lineage>
</organism>
<sequence length="170" mass="18916">MDAPDATAAAHQVHRRWRAREAPDGDFIMFADGSLIVMDLLRFLPPPGQPEQPQAERWQWIELLRATAWSAVNWVDVEAVLSSHAHDGSRALAGESCAHGSIGWVALTRENDEDALEWVAVSRWSNPFCEVTVDETTVTAVSTAGRIWAFSRNAPQQVVITEDLANSWRL</sequence>
<name>A0ABN3ITH4_9ACTN</name>
<dbReference type="Proteomes" id="UP001501231">
    <property type="component" value="Unassembled WGS sequence"/>
</dbReference>
<proteinExistence type="predicted"/>